<evidence type="ECO:0000313" key="2">
    <source>
        <dbReference type="Proteomes" id="UP001501153"/>
    </source>
</evidence>
<dbReference type="EMBL" id="BAABGZ010000029">
    <property type="protein sequence ID" value="GAA4359423.1"/>
    <property type="molecule type" value="Genomic_DNA"/>
</dbReference>
<dbReference type="RefSeq" id="WP_345236495.1">
    <property type="nucleotide sequence ID" value="NZ_BAABGZ010000029.1"/>
</dbReference>
<comment type="caution">
    <text evidence="1">The sequence shown here is derived from an EMBL/GenBank/DDBJ whole genome shotgun (WGS) entry which is preliminary data.</text>
</comment>
<keyword evidence="2" id="KW-1185">Reference proteome</keyword>
<dbReference type="Proteomes" id="UP001501153">
    <property type="component" value="Unassembled WGS sequence"/>
</dbReference>
<protein>
    <submittedName>
        <fullName evidence="1">Uncharacterized protein</fullName>
    </submittedName>
</protein>
<accession>A0ABP8II84</accession>
<proteinExistence type="predicted"/>
<reference evidence="2" key="1">
    <citation type="journal article" date="2019" name="Int. J. Syst. Evol. Microbiol.">
        <title>The Global Catalogue of Microorganisms (GCM) 10K type strain sequencing project: providing services to taxonomists for standard genome sequencing and annotation.</title>
        <authorList>
            <consortium name="The Broad Institute Genomics Platform"/>
            <consortium name="The Broad Institute Genome Sequencing Center for Infectious Disease"/>
            <person name="Wu L."/>
            <person name="Ma J."/>
        </authorList>
    </citation>
    <scope>NUCLEOTIDE SEQUENCE [LARGE SCALE GENOMIC DNA]</scope>
    <source>
        <strain evidence="2">JCM 17923</strain>
    </source>
</reference>
<organism evidence="1 2">
    <name type="scientific">Hymenobacter saemangeumensis</name>
    <dbReference type="NCBI Taxonomy" id="1084522"/>
    <lineage>
        <taxon>Bacteria</taxon>
        <taxon>Pseudomonadati</taxon>
        <taxon>Bacteroidota</taxon>
        <taxon>Cytophagia</taxon>
        <taxon>Cytophagales</taxon>
        <taxon>Hymenobacteraceae</taxon>
        <taxon>Hymenobacter</taxon>
    </lineage>
</organism>
<name>A0ABP8II84_9BACT</name>
<gene>
    <name evidence="1" type="ORF">GCM10023185_26020</name>
</gene>
<evidence type="ECO:0000313" key="1">
    <source>
        <dbReference type="EMBL" id="GAA4359423.1"/>
    </source>
</evidence>
<sequence>MALLKRKTRKVLLKEVHRLVRKHGSETAVGLITGFLTEFIAEAMLDPGKGSKKKKRGGKKKKK</sequence>